<evidence type="ECO:0000256" key="3">
    <source>
        <dbReference type="ARBA" id="ARBA00022602"/>
    </source>
</evidence>
<evidence type="ECO:0000313" key="11">
    <source>
        <dbReference type="EMBL" id="KAK1748628.1"/>
    </source>
</evidence>
<comment type="caution">
    <text evidence="11">The sequence shown here is derived from an EMBL/GenBank/DDBJ whole genome shotgun (WGS) entry which is preliminary data.</text>
</comment>
<evidence type="ECO:0000256" key="6">
    <source>
        <dbReference type="ARBA" id="ARBA00022737"/>
    </source>
</evidence>
<dbReference type="GO" id="GO:0005968">
    <property type="term" value="C:Rab-protein geranylgeranyltransferase complex"/>
    <property type="evidence" value="ECO:0007669"/>
    <property type="project" value="UniProtKB-UniRule"/>
</dbReference>
<dbReference type="FunFam" id="1.50.10.20:FF:000012">
    <property type="entry name" value="Geranylgeranyl transferase type-2 subunit beta"/>
    <property type="match status" value="1"/>
</dbReference>
<keyword evidence="5 9" id="KW-0479">Metal-binding</keyword>
<dbReference type="EC" id="2.5.1.60" evidence="9"/>
<dbReference type="InterPro" id="IPR045089">
    <property type="entry name" value="PGGT1B-like"/>
</dbReference>
<dbReference type="CDD" id="cd02894">
    <property type="entry name" value="GGTase-II"/>
    <property type="match status" value="1"/>
</dbReference>
<name>A0AAD8YLK9_9STRA</name>
<sequence length="402" mass="43928">MTSETAAPVGPFYDALHANYIVTLGDKLDSPTSYEGAVTEHLRVSGVYWSLAALALLRTEGEVDDLMGLTKPIQAATDGTDENKIRSAIVDWVFQCYDARVGGFGGNCSGENPHDAHLLYTLSALQVLAISNSLDDERLDKDAIANYVSSLQNEDGSFSGDEWGEIDTRFTYIAFSCLALLGKLPLPDWNNSNSTQVVSEEKPIIDTYKAVKYIMSCRNFDGGFGCVPGAESHAGQVFTCVGALSIAQSLHLLEDADLLSWWLAERQCDSGGLNGRPEKQADVCYSWWILSALSILGRVDWINTGKLGQFILNCQDDEDGGIADRPMDMPDVYHTFFGLCGLSLIGQLEKIGNKEGQNYRQIDPVFALPTDVVSRLGLKAQVIRNGGVDVEKRLQLHSILDI</sequence>
<dbReference type="Gene3D" id="1.50.10.20">
    <property type="match status" value="1"/>
</dbReference>
<protein>
    <recommendedName>
        <fullName evidence="9">Geranylgeranyl transferase type-2 subunit beta</fullName>
        <ecNumber evidence="9">2.5.1.60</ecNumber>
    </recommendedName>
</protein>
<dbReference type="GO" id="GO:0072657">
    <property type="term" value="P:protein localization to membrane"/>
    <property type="evidence" value="ECO:0007669"/>
    <property type="project" value="UniProtKB-ARBA"/>
</dbReference>
<comment type="similarity">
    <text evidence="1 9">Belongs to the protein prenyltransferase subunit beta family.</text>
</comment>
<evidence type="ECO:0000256" key="7">
    <source>
        <dbReference type="ARBA" id="ARBA00022833"/>
    </source>
</evidence>
<dbReference type="PANTHER" id="PTHR11774:SF11">
    <property type="entry name" value="GERANYLGERANYL TRANSFERASE TYPE-2 SUBUNIT BETA"/>
    <property type="match status" value="1"/>
</dbReference>
<evidence type="ECO:0000256" key="2">
    <source>
        <dbReference type="ARBA" id="ARBA00011355"/>
    </source>
</evidence>
<organism evidence="11 12">
    <name type="scientific">Skeletonema marinoi</name>
    <dbReference type="NCBI Taxonomy" id="267567"/>
    <lineage>
        <taxon>Eukaryota</taxon>
        <taxon>Sar</taxon>
        <taxon>Stramenopiles</taxon>
        <taxon>Ochrophyta</taxon>
        <taxon>Bacillariophyta</taxon>
        <taxon>Coscinodiscophyceae</taxon>
        <taxon>Thalassiosirophycidae</taxon>
        <taxon>Thalassiosirales</taxon>
        <taxon>Skeletonemataceae</taxon>
        <taxon>Skeletonema</taxon>
        <taxon>Skeletonema marinoi-dohrnii complex</taxon>
    </lineage>
</organism>
<reference evidence="11" key="1">
    <citation type="submission" date="2023-06" db="EMBL/GenBank/DDBJ databases">
        <title>Survivors Of The Sea: Transcriptome response of Skeletonema marinoi to long-term dormancy.</title>
        <authorList>
            <person name="Pinder M.I.M."/>
            <person name="Kourtchenko O."/>
            <person name="Robertson E.K."/>
            <person name="Larsson T."/>
            <person name="Maumus F."/>
            <person name="Osuna-Cruz C.M."/>
            <person name="Vancaester E."/>
            <person name="Stenow R."/>
            <person name="Vandepoele K."/>
            <person name="Ploug H."/>
            <person name="Bruchert V."/>
            <person name="Godhe A."/>
            <person name="Topel M."/>
        </authorList>
    </citation>
    <scope>NUCLEOTIDE SEQUENCE</scope>
    <source>
        <strain evidence="11">R05AC</strain>
    </source>
</reference>
<dbReference type="Pfam" id="PF00432">
    <property type="entry name" value="Prenyltrans"/>
    <property type="match status" value="1"/>
</dbReference>
<evidence type="ECO:0000313" key="12">
    <source>
        <dbReference type="Proteomes" id="UP001224775"/>
    </source>
</evidence>
<keyword evidence="4 9" id="KW-0808">Transferase</keyword>
<dbReference type="EMBL" id="JATAAI010000001">
    <property type="protein sequence ID" value="KAK1748628.1"/>
    <property type="molecule type" value="Genomic_DNA"/>
</dbReference>
<comment type="function">
    <text evidence="9">Catalyzes the transfer of a geranylgeranyl moiety from geranylgeranyl diphosphate to both cysteines of proteins with the C-terminal sequence -XXCC, -XCXC and -CCXX.</text>
</comment>
<comment type="cofactor">
    <cofactor evidence="9">
        <name>Zn(2+)</name>
        <dbReference type="ChEBI" id="CHEBI:29105"/>
    </cofactor>
    <text evidence="9">Binds 1 zinc ion per subunit.</text>
</comment>
<comment type="subunit">
    <text evidence="2">Heterodimer of an alpha and a beta subunit.</text>
</comment>
<comment type="catalytic activity">
    <reaction evidence="8 9">
        <text>geranylgeranyl diphosphate + L-cysteinyl-[protein] = S-geranylgeranyl-L-cysteinyl-[protein] + diphosphate</text>
        <dbReference type="Rhea" id="RHEA:21240"/>
        <dbReference type="Rhea" id="RHEA-COMP:10131"/>
        <dbReference type="Rhea" id="RHEA-COMP:11537"/>
        <dbReference type="ChEBI" id="CHEBI:29950"/>
        <dbReference type="ChEBI" id="CHEBI:33019"/>
        <dbReference type="ChEBI" id="CHEBI:57533"/>
        <dbReference type="ChEBI" id="CHEBI:86021"/>
        <dbReference type="EC" id="2.5.1.60"/>
    </reaction>
</comment>
<evidence type="ECO:0000256" key="4">
    <source>
        <dbReference type="ARBA" id="ARBA00022679"/>
    </source>
</evidence>
<evidence type="ECO:0000259" key="10">
    <source>
        <dbReference type="Pfam" id="PF00432"/>
    </source>
</evidence>
<dbReference type="GO" id="GO:0004663">
    <property type="term" value="F:Rab geranylgeranyltransferase activity"/>
    <property type="evidence" value="ECO:0007669"/>
    <property type="project" value="UniProtKB-UniRule"/>
</dbReference>
<evidence type="ECO:0000256" key="5">
    <source>
        <dbReference type="ARBA" id="ARBA00022723"/>
    </source>
</evidence>
<dbReference type="SUPFAM" id="SSF48239">
    <property type="entry name" value="Terpenoid cyclases/Protein prenyltransferases"/>
    <property type="match status" value="1"/>
</dbReference>
<dbReference type="Proteomes" id="UP001224775">
    <property type="component" value="Unassembled WGS sequence"/>
</dbReference>
<dbReference type="InterPro" id="IPR001330">
    <property type="entry name" value="Prenyltrans"/>
</dbReference>
<feature type="domain" description="Prenyltransferase alpha-alpha toroid" evidence="10">
    <location>
        <begin position="16"/>
        <end position="367"/>
    </location>
</feature>
<keyword evidence="6" id="KW-0677">Repeat</keyword>
<proteinExistence type="inferred from homology"/>
<accession>A0AAD8YLK9</accession>
<gene>
    <name evidence="11" type="ORF">QTG54_000567</name>
</gene>
<keyword evidence="7 9" id="KW-0862">Zinc</keyword>
<evidence type="ECO:0000256" key="9">
    <source>
        <dbReference type="RuleBase" id="RU365076"/>
    </source>
</evidence>
<dbReference type="AlphaFoldDB" id="A0AAD8YLK9"/>
<evidence type="ECO:0000256" key="8">
    <source>
        <dbReference type="ARBA" id="ARBA00047658"/>
    </source>
</evidence>
<keyword evidence="12" id="KW-1185">Reference proteome</keyword>
<evidence type="ECO:0000256" key="1">
    <source>
        <dbReference type="ARBA" id="ARBA00010497"/>
    </source>
</evidence>
<dbReference type="PANTHER" id="PTHR11774">
    <property type="entry name" value="GERANYLGERANYL TRANSFERASE TYPE BETA SUBUNIT"/>
    <property type="match status" value="1"/>
</dbReference>
<dbReference type="InterPro" id="IPR008930">
    <property type="entry name" value="Terpenoid_cyclase/PrenylTrfase"/>
</dbReference>
<dbReference type="GO" id="GO:0046872">
    <property type="term" value="F:metal ion binding"/>
    <property type="evidence" value="ECO:0007669"/>
    <property type="project" value="UniProtKB-KW"/>
</dbReference>
<dbReference type="InterPro" id="IPR026873">
    <property type="entry name" value="Ptb1"/>
</dbReference>
<keyword evidence="3 9" id="KW-0637">Prenyltransferase</keyword>